<dbReference type="AlphaFoldDB" id="E9S8X5"/>
<organism evidence="1 2">
    <name type="scientific">Ruminococcus albus 8</name>
    <dbReference type="NCBI Taxonomy" id="246199"/>
    <lineage>
        <taxon>Bacteria</taxon>
        <taxon>Bacillati</taxon>
        <taxon>Bacillota</taxon>
        <taxon>Clostridia</taxon>
        <taxon>Eubacteriales</taxon>
        <taxon>Oscillospiraceae</taxon>
        <taxon>Ruminococcus</taxon>
    </lineage>
</organism>
<protein>
    <submittedName>
        <fullName evidence="1">Uncharacterized protein</fullName>
    </submittedName>
</protein>
<proteinExistence type="predicted"/>
<dbReference type="EMBL" id="ADKM02000031">
    <property type="protein sequence ID" value="EGC04287.1"/>
    <property type="molecule type" value="Genomic_DNA"/>
</dbReference>
<accession>E9S8X5</accession>
<reference evidence="1 2" key="1">
    <citation type="submission" date="2011-02" db="EMBL/GenBank/DDBJ databases">
        <authorList>
            <person name="Nelson K.E."/>
            <person name="Sutton G."/>
            <person name="Torralba M."/>
            <person name="Durkin S."/>
            <person name="Harkins D."/>
            <person name="Montgomery R."/>
            <person name="Ziemer C."/>
            <person name="Klaassens E."/>
            <person name="Ocuiv P."/>
            <person name="Morrison M."/>
        </authorList>
    </citation>
    <scope>NUCLEOTIDE SEQUENCE [LARGE SCALE GENOMIC DNA]</scope>
    <source>
        <strain evidence="1 2">8</strain>
    </source>
</reference>
<evidence type="ECO:0000313" key="1">
    <source>
        <dbReference type="EMBL" id="EGC04287.1"/>
    </source>
</evidence>
<sequence>MYSLEEVKNGQCSLTVTVVETDYGRFVTDEYIDDDDLYSSSALADHFENCDCGDADYADIEVGVYRYGDLDVDADDMLPDDVREYIESDIENFLSKCDPLETNNYEVDLRELLGREDGRSY</sequence>
<dbReference type="STRING" id="246199.CUS_5620"/>
<dbReference type="Proteomes" id="UP000004259">
    <property type="component" value="Unassembled WGS sequence"/>
</dbReference>
<evidence type="ECO:0000313" key="2">
    <source>
        <dbReference type="Proteomes" id="UP000004259"/>
    </source>
</evidence>
<dbReference type="OrthoDB" id="1822553at2"/>
<gene>
    <name evidence="1" type="ORF">CUS_5620</name>
</gene>
<name>E9S8X5_RUMAL</name>
<dbReference type="RefSeq" id="WP_002847439.1">
    <property type="nucleotide sequence ID" value="NZ_ADKM02000031.1"/>
</dbReference>
<comment type="caution">
    <text evidence="1">The sequence shown here is derived from an EMBL/GenBank/DDBJ whole genome shotgun (WGS) entry which is preliminary data.</text>
</comment>
<keyword evidence="2" id="KW-1185">Reference proteome</keyword>